<dbReference type="Proteomes" id="UP001596113">
    <property type="component" value="Unassembled WGS sequence"/>
</dbReference>
<name>A0ABW0HUR0_9BACL</name>
<evidence type="ECO:0000313" key="3">
    <source>
        <dbReference type="Proteomes" id="UP001596113"/>
    </source>
</evidence>
<dbReference type="RefSeq" id="WP_378135730.1">
    <property type="nucleotide sequence ID" value="NZ_JBHSMI010000028.1"/>
</dbReference>
<proteinExistence type="predicted"/>
<feature type="chain" id="PRO_5045771018" evidence="1">
    <location>
        <begin position="40"/>
        <end position="181"/>
    </location>
</feature>
<protein>
    <submittedName>
        <fullName evidence="2">Uncharacterized protein</fullName>
    </submittedName>
</protein>
<organism evidence="2 3">
    <name type="scientific">Cohnella soli</name>
    <dbReference type="NCBI Taxonomy" id="425005"/>
    <lineage>
        <taxon>Bacteria</taxon>
        <taxon>Bacillati</taxon>
        <taxon>Bacillota</taxon>
        <taxon>Bacilli</taxon>
        <taxon>Bacillales</taxon>
        <taxon>Paenibacillaceae</taxon>
        <taxon>Cohnella</taxon>
    </lineage>
</organism>
<gene>
    <name evidence="2" type="ORF">ACFPOF_19670</name>
</gene>
<keyword evidence="1" id="KW-0732">Signal</keyword>
<reference evidence="3" key="1">
    <citation type="journal article" date="2019" name="Int. J. Syst. Evol. Microbiol.">
        <title>The Global Catalogue of Microorganisms (GCM) 10K type strain sequencing project: providing services to taxonomists for standard genome sequencing and annotation.</title>
        <authorList>
            <consortium name="The Broad Institute Genomics Platform"/>
            <consortium name="The Broad Institute Genome Sequencing Center for Infectious Disease"/>
            <person name="Wu L."/>
            <person name="Ma J."/>
        </authorList>
    </citation>
    <scope>NUCLEOTIDE SEQUENCE [LARGE SCALE GENOMIC DNA]</scope>
    <source>
        <strain evidence="3">CGMCC 1.18575</strain>
    </source>
</reference>
<comment type="caution">
    <text evidence="2">The sequence shown here is derived from an EMBL/GenBank/DDBJ whole genome shotgun (WGS) entry which is preliminary data.</text>
</comment>
<evidence type="ECO:0000256" key="1">
    <source>
        <dbReference type="SAM" id="SignalP"/>
    </source>
</evidence>
<sequence length="181" mass="18967">MGWWMAMVGKVLGVILKACSMTSLVVCASIGLVAGAAYAQENGSAGPTGQEATSPAASQALTLAPDVEPYSIFNPNHLYLDSGSVNASLSGSTLTALATTSANTTVDTIGITFYLQKWNGTTWDTVGAGTMKSDTSKSTYSSNQSYSLTAGYYYRVQTTHWIIKGSVYEEGTRTSNTVLAS</sequence>
<accession>A0ABW0HUR0</accession>
<dbReference type="EMBL" id="JBHSMI010000028">
    <property type="protein sequence ID" value="MFC5404966.1"/>
    <property type="molecule type" value="Genomic_DNA"/>
</dbReference>
<keyword evidence="3" id="KW-1185">Reference proteome</keyword>
<feature type="signal peptide" evidence="1">
    <location>
        <begin position="1"/>
        <end position="39"/>
    </location>
</feature>
<evidence type="ECO:0000313" key="2">
    <source>
        <dbReference type="EMBL" id="MFC5404966.1"/>
    </source>
</evidence>